<keyword evidence="4" id="KW-0418">Kinase</keyword>
<dbReference type="PROSITE" id="PS00584">
    <property type="entry name" value="PFKB_KINASES_2"/>
    <property type="match status" value="1"/>
</dbReference>
<dbReference type="InterPro" id="IPR002173">
    <property type="entry name" value="Carboh/pur_kinase_PfkB_CS"/>
</dbReference>
<accession>A0ABU8LHH0</accession>
<comment type="caution">
    <text evidence="8">The sequence shown here is derived from an EMBL/GenBank/DDBJ whole genome shotgun (WGS) entry which is preliminary data.</text>
</comment>
<proteinExistence type="inferred from homology"/>
<reference evidence="8 9" key="1">
    <citation type="submission" date="2024-02" db="EMBL/GenBank/DDBJ databases">
        <authorList>
            <person name="Saticioglu I.B."/>
        </authorList>
    </citation>
    <scope>NUCLEOTIDE SEQUENCE [LARGE SCALE GENOMIC DNA]</scope>
    <source>
        <strain evidence="8 9">Mu-43</strain>
    </source>
</reference>
<dbReference type="PANTHER" id="PTHR46566">
    <property type="entry name" value="1-PHOSPHOFRUCTOKINASE-RELATED"/>
    <property type="match status" value="1"/>
</dbReference>
<dbReference type="SUPFAM" id="SSF53613">
    <property type="entry name" value="Ribokinase-like"/>
    <property type="match status" value="1"/>
</dbReference>
<dbReference type="EMBL" id="JBBDGN010000002">
    <property type="protein sequence ID" value="MEJ1090786.1"/>
    <property type="molecule type" value="Genomic_DNA"/>
</dbReference>
<evidence type="ECO:0000256" key="2">
    <source>
        <dbReference type="ARBA" id="ARBA00022679"/>
    </source>
</evidence>
<sequence length="313" mass="31154">MIVTLTANPALDRTITLPAPLAPGEVQAATSSREDAGGKGINVARVIAAASSPVVAVLPLADDDPYRVPLEAAGVPTRAVPVARPVRANLALTDQDGVTTKINLPGVALSADDVAALTDAVVAASEGATWLVLAGSLPDALADTFYVDVARAVRARWGAQAPKIAVDTSGPALRQVVAHGAPDLIKPNDDELAEFTGAALDPADPAGVAEAVARTIVPAQVASALVTLGSAGAVLVTANGAWFCPAPRIRVASTVGAGDSSLAGYLLADVAGGAPEDRLLSAIRYGAAAASLPGTQVPSPADLGGESLTVRSL</sequence>
<dbReference type="RefSeq" id="WP_337317645.1">
    <property type="nucleotide sequence ID" value="NZ_JBBDGN010000002.1"/>
</dbReference>
<evidence type="ECO:0000313" key="9">
    <source>
        <dbReference type="Proteomes" id="UP001366085"/>
    </source>
</evidence>
<dbReference type="InterPro" id="IPR029056">
    <property type="entry name" value="Ribokinase-like"/>
</dbReference>
<evidence type="ECO:0000313" key="8">
    <source>
        <dbReference type="EMBL" id="MEJ1090786.1"/>
    </source>
</evidence>
<evidence type="ECO:0000256" key="5">
    <source>
        <dbReference type="ARBA" id="ARBA00022840"/>
    </source>
</evidence>
<dbReference type="Gene3D" id="3.40.1190.20">
    <property type="match status" value="1"/>
</dbReference>
<organism evidence="8 9">
    <name type="scientific">Microbacterium istanbulense</name>
    <dbReference type="NCBI Taxonomy" id="3122049"/>
    <lineage>
        <taxon>Bacteria</taxon>
        <taxon>Bacillati</taxon>
        <taxon>Actinomycetota</taxon>
        <taxon>Actinomycetes</taxon>
        <taxon>Micrococcales</taxon>
        <taxon>Microbacteriaceae</taxon>
        <taxon>Microbacterium</taxon>
    </lineage>
</organism>
<dbReference type="CDD" id="cd01164">
    <property type="entry name" value="FruK_PfkB_like"/>
    <property type="match status" value="1"/>
</dbReference>
<protein>
    <submittedName>
        <fullName evidence="8">1-phosphofructokinase family hexose kinase</fullName>
    </submittedName>
</protein>
<dbReference type="Proteomes" id="UP001366085">
    <property type="component" value="Unassembled WGS sequence"/>
</dbReference>
<comment type="similarity">
    <text evidence="1">Belongs to the carbohydrate kinase PfkB family.</text>
</comment>
<evidence type="ECO:0000256" key="3">
    <source>
        <dbReference type="ARBA" id="ARBA00022741"/>
    </source>
</evidence>
<evidence type="ECO:0000259" key="7">
    <source>
        <dbReference type="Pfam" id="PF00294"/>
    </source>
</evidence>
<dbReference type="NCBIfam" id="TIGR03168">
    <property type="entry name" value="1-PFK"/>
    <property type="match status" value="1"/>
</dbReference>
<evidence type="ECO:0000256" key="1">
    <source>
        <dbReference type="ARBA" id="ARBA00010688"/>
    </source>
</evidence>
<evidence type="ECO:0000256" key="6">
    <source>
        <dbReference type="PIRNR" id="PIRNR000535"/>
    </source>
</evidence>
<keyword evidence="9" id="KW-1185">Reference proteome</keyword>
<dbReference type="PANTHER" id="PTHR46566:SF5">
    <property type="entry name" value="1-PHOSPHOFRUCTOKINASE"/>
    <property type="match status" value="1"/>
</dbReference>
<dbReference type="InterPro" id="IPR011611">
    <property type="entry name" value="PfkB_dom"/>
</dbReference>
<keyword evidence="3" id="KW-0547">Nucleotide-binding</keyword>
<feature type="domain" description="Carbohydrate kinase PfkB" evidence="7">
    <location>
        <begin position="21"/>
        <end position="301"/>
    </location>
</feature>
<gene>
    <name evidence="8" type="ORF">WDU93_03695</name>
</gene>
<dbReference type="PIRSF" id="PIRSF000535">
    <property type="entry name" value="1PFK/6PFK/LacC"/>
    <property type="match status" value="1"/>
</dbReference>
<dbReference type="Pfam" id="PF00294">
    <property type="entry name" value="PfkB"/>
    <property type="match status" value="1"/>
</dbReference>
<evidence type="ECO:0000256" key="4">
    <source>
        <dbReference type="ARBA" id="ARBA00022777"/>
    </source>
</evidence>
<dbReference type="InterPro" id="IPR017583">
    <property type="entry name" value="Tagatose/fructose_Pkinase"/>
</dbReference>
<keyword evidence="5" id="KW-0067">ATP-binding</keyword>
<name>A0ABU8LHH0_9MICO</name>
<keyword evidence="2 6" id="KW-0808">Transferase</keyword>